<evidence type="ECO:0000313" key="1">
    <source>
        <dbReference type="EMBL" id="MBK6974400.1"/>
    </source>
</evidence>
<reference evidence="1" key="1">
    <citation type="submission" date="2020-10" db="EMBL/GenBank/DDBJ databases">
        <title>Connecting structure to function with the recovery of over 1000 high-quality activated sludge metagenome-assembled genomes encoding full-length rRNA genes using long-read sequencing.</title>
        <authorList>
            <person name="Singleton C.M."/>
            <person name="Petriglieri F."/>
            <person name="Kristensen J.M."/>
            <person name="Kirkegaard R.H."/>
            <person name="Michaelsen T.Y."/>
            <person name="Andersen M.H."/>
            <person name="Karst S.M."/>
            <person name="Dueholm M.S."/>
            <person name="Nielsen P.H."/>
            <person name="Albertsen M."/>
        </authorList>
    </citation>
    <scope>NUCLEOTIDE SEQUENCE</scope>
    <source>
        <strain evidence="1">Bjer_18-Q3-R1-45_BAT3C.347</strain>
    </source>
</reference>
<evidence type="ECO:0000313" key="2">
    <source>
        <dbReference type="Proteomes" id="UP000807785"/>
    </source>
</evidence>
<dbReference type="Proteomes" id="UP000807785">
    <property type="component" value="Unassembled WGS sequence"/>
</dbReference>
<gene>
    <name evidence="1" type="ORF">IPH26_16125</name>
</gene>
<dbReference type="AlphaFoldDB" id="A0A9D7E0P8"/>
<sequence>MRIDWARLSEHLYILRTIVTRWSDERLWKTYIQLTEAEGAFRVQESDLAIHPI</sequence>
<organism evidence="1 2">
    <name type="scientific">Candidatus Methylophosphatis roskildensis</name>
    <dbReference type="NCBI Taxonomy" id="2899263"/>
    <lineage>
        <taxon>Bacteria</taxon>
        <taxon>Pseudomonadati</taxon>
        <taxon>Pseudomonadota</taxon>
        <taxon>Betaproteobacteria</taxon>
        <taxon>Nitrosomonadales</taxon>
        <taxon>Sterolibacteriaceae</taxon>
        <taxon>Candidatus Methylophosphatis</taxon>
    </lineage>
</organism>
<comment type="caution">
    <text evidence="1">The sequence shown here is derived from an EMBL/GenBank/DDBJ whole genome shotgun (WGS) entry which is preliminary data.</text>
</comment>
<name>A0A9D7E0P8_9PROT</name>
<proteinExistence type="predicted"/>
<accession>A0A9D7E0P8</accession>
<protein>
    <submittedName>
        <fullName evidence="1">Uncharacterized protein</fullName>
    </submittedName>
</protein>
<dbReference type="EMBL" id="JADJEV010000004">
    <property type="protein sequence ID" value="MBK6974400.1"/>
    <property type="molecule type" value="Genomic_DNA"/>
</dbReference>